<comment type="similarity">
    <text evidence="2">Belongs to the UPF0702 family.</text>
</comment>
<keyword evidence="3" id="KW-1003">Cell membrane</keyword>
<evidence type="ECO:0000256" key="7">
    <source>
        <dbReference type="SAM" id="Phobius"/>
    </source>
</evidence>
<organism evidence="9 10">
    <name type="scientific">Chryseosolibacter indicus</name>
    <dbReference type="NCBI Taxonomy" id="2782351"/>
    <lineage>
        <taxon>Bacteria</taxon>
        <taxon>Pseudomonadati</taxon>
        <taxon>Bacteroidota</taxon>
        <taxon>Cytophagia</taxon>
        <taxon>Cytophagales</taxon>
        <taxon>Chryseotaleaceae</taxon>
        <taxon>Chryseosolibacter</taxon>
    </lineage>
</organism>
<dbReference type="Proteomes" id="UP000772618">
    <property type="component" value="Unassembled WGS sequence"/>
</dbReference>
<evidence type="ECO:0000313" key="9">
    <source>
        <dbReference type="EMBL" id="MBT1702871.1"/>
    </source>
</evidence>
<evidence type="ECO:0000256" key="2">
    <source>
        <dbReference type="ARBA" id="ARBA00006448"/>
    </source>
</evidence>
<dbReference type="RefSeq" id="WP_254152841.1">
    <property type="nucleotide sequence ID" value="NZ_JAHESD010000009.1"/>
</dbReference>
<protein>
    <submittedName>
        <fullName evidence="9">DUF421 domain-containing protein</fullName>
    </submittedName>
</protein>
<keyword evidence="6 7" id="KW-0472">Membrane</keyword>
<name>A0ABS5VS85_9BACT</name>
<keyword evidence="10" id="KW-1185">Reference proteome</keyword>
<evidence type="ECO:0000259" key="8">
    <source>
        <dbReference type="Pfam" id="PF04239"/>
    </source>
</evidence>
<dbReference type="PANTHER" id="PTHR34582:SF6">
    <property type="entry name" value="UPF0702 TRANSMEMBRANE PROTEIN YCAP"/>
    <property type="match status" value="1"/>
</dbReference>
<dbReference type="Gene3D" id="3.30.240.20">
    <property type="entry name" value="bsu07140 like domains"/>
    <property type="match status" value="1"/>
</dbReference>
<feature type="transmembrane region" description="Helical" evidence="7">
    <location>
        <begin position="115"/>
        <end position="133"/>
    </location>
</feature>
<evidence type="ECO:0000256" key="1">
    <source>
        <dbReference type="ARBA" id="ARBA00004651"/>
    </source>
</evidence>
<gene>
    <name evidence="9" type="ORF">KK060_06250</name>
</gene>
<evidence type="ECO:0000256" key="5">
    <source>
        <dbReference type="ARBA" id="ARBA00022989"/>
    </source>
</evidence>
<feature type="domain" description="YetF C-terminal" evidence="8">
    <location>
        <begin position="134"/>
        <end position="207"/>
    </location>
</feature>
<feature type="transmembrane region" description="Helical" evidence="7">
    <location>
        <begin position="59"/>
        <end position="78"/>
    </location>
</feature>
<comment type="subcellular location">
    <subcellularLocation>
        <location evidence="1">Cell membrane</location>
        <topology evidence="1">Multi-pass membrane protein</topology>
    </subcellularLocation>
</comment>
<dbReference type="InterPro" id="IPR023090">
    <property type="entry name" value="UPF0702_alpha/beta_dom_sf"/>
</dbReference>
<evidence type="ECO:0000256" key="6">
    <source>
        <dbReference type="ARBA" id="ARBA00023136"/>
    </source>
</evidence>
<keyword evidence="4 7" id="KW-0812">Transmembrane</keyword>
<dbReference type="InterPro" id="IPR007353">
    <property type="entry name" value="DUF421"/>
</dbReference>
<reference evidence="9 10" key="1">
    <citation type="submission" date="2021-05" db="EMBL/GenBank/DDBJ databases">
        <title>A Polyphasic approach of four new species of the genus Ohtaekwangia: Ohtaekwangia histidinii sp. nov., Ohtaekwangia cretensis sp. nov., Ohtaekwangia indiensis sp. nov., Ohtaekwangia reichenbachii sp. nov. from diverse environment.</title>
        <authorList>
            <person name="Octaviana S."/>
        </authorList>
    </citation>
    <scope>NUCLEOTIDE SEQUENCE [LARGE SCALE GENOMIC DNA]</scope>
    <source>
        <strain evidence="9 10">PWU20</strain>
    </source>
</reference>
<accession>A0ABS5VS85</accession>
<sequence>MKVIIIIFLFLVSLSIITAFLPTAEVSTKKEIAGKQIEGPFSQPDWKKIFVPETPLIEIVIRGSVTYLAIFILLRVVLKREAGTLGMTDLLVVVMLADAIQNGMSDDYHSVTDGILLVCTILLWSHFLNYLGFHFPWIQKLIHPPALLLVKNGVLIKKNLRKEFITEDELMSQVREQGVASLKEVKEAYMEMDGRISVISNTKDTSTNKKVIA</sequence>
<dbReference type="Pfam" id="PF04239">
    <property type="entry name" value="DUF421"/>
    <property type="match status" value="1"/>
</dbReference>
<evidence type="ECO:0000313" key="10">
    <source>
        <dbReference type="Proteomes" id="UP000772618"/>
    </source>
</evidence>
<dbReference type="EMBL" id="JAHESD010000009">
    <property type="protein sequence ID" value="MBT1702871.1"/>
    <property type="molecule type" value="Genomic_DNA"/>
</dbReference>
<dbReference type="PANTHER" id="PTHR34582">
    <property type="entry name" value="UPF0702 TRANSMEMBRANE PROTEIN YCAP"/>
    <property type="match status" value="1"/>
</dbReference>
<proteinExistence type="inferred from homology"/>
<comment type="caution">
    <text evidence="9">The sequence shown here is derived from an EMBL/GenBank/DDBJ whole genome shotgun (WGS) entry which is preliminary data.</text>
</comment>
<evidence type="ECO:0000256" key="4">
    <source>
        <dbReference type="ARBA" id="ARBA00022692"/>
    </source>
</evidence>
<evidence type="ECO:0000256" key="3">
    <source>
        <dbReference type="ARBA" id="ARBA00022475"/>
    </source>
</evidence>
<keyword evidence="5 7" id="KW-1133">Transmembrane helix</keyword>